<name>F0J9U3_AMBVA</name>
<reference evidence="2" key="1">
    <citation type="journal article" date="2011" name="BMC Genomics">
        <title>A further insight into the sialome of the tropical bont tick, Amblyomma variegatum.</title>
        <authorList>
            <person name="Ribeiro J.M."/>
            <person name="Anderson J.M."/>
            <person name="Manoukis N.C."/>
            <person name="Meng Z."/>
            <person name="Francishetti I.M."/>
        </authorList>
    </citation>
    <scope>NUCLEOTIDE SEQUENCE</scope>
    <source>
        <strain evidence="2">Amb_var-1267</strain>
        <tissue evidence="2">Salivary gland</tissue>
    </source>
</reference>
<dbReference type="EMBL" id="BK007644">
    <property type="protein sequence ID" value="DAA34618.1"/>
    <property type="molecule type" value="mRNA"/>
</dbReference>
<feature type="transmembrane region" description="Helical" evidence="1">
    <location>
        <begin position="6"/>
        <end position="22"/>
    </location>
</feature>
<organism evidence="2">
    <name type="scientific">Amblyomma variegatum</name>
    <name type="common">Tropical bont tick</name>
    <dbReference type="NCBI Taxonomy" id="34610"/>
    <lineage>
        <taxon>Eukaryota</taxon>
        <taxon>Metazoa</taxon>
        <taxon>Ecdysozoa</taxon>
        <taxon>Arthropoda</taxon>
        <taxon>Chelicerata</taxon>
        <taxon>Arachnida</taxon>
        <taxon>Acari</taxon>
        <taxon>Parasitiformes</taxon>
        <taxon>Ixodida</taxon>
        <taxon>Ixodoidea</taxon>
        <taxon>Ixodidae</taxon>
        <taxon>Amblyomminae</taxon>
        <taxon>Amblyomma</taxon>
    </lineage>
</organism>
<dbReference type="AlphaFoldDB" id="F0J9U3"/>
<keyword evidence="1" id="KW-1133">Transmembrane helix</keyword>
<keyword evidence="1" id="KW-0812">Transmembrane</keyword>
<evidence type="ECO:0000313" key="2">
    <source>
        <dbReference type="EMBL" id="DAA34618.1"/>
    </source>
</evidence>
<accession>F0J9U3</accession>
<proteinExistence type="evidence at transcript level"/>
<protein>
    <submittedName>
        <fullName evidence="2">Hypothetical secreted protein 1267</fullName>
    </submittedName>
</protein>
<keyword evidence="1" id="KW-0472">Membrane</keyword>
<evidence type="ECO:0000256" key="1">
    <source>
        <dbReference type="SAM" id="Phobius"/>
    </source>
</evidence>
<sequence length="87" mass="10359">MSRNICYYVFFLPFLLITILLAERVRKEKDFQAKVAARSQLKTRPLLRVAVVFYGVRDHSNKRHRPTRCSALGRRIYLRLKSRIVHT</sequence>